<keyword evidence="9" id="KW-1185">Reference proteome</keyword>
<keyword evidence="3 7" id="KW-0808">Transferase</keyword>
<organism evidence="8 9">
    <name type="scientific">Caproiciproducens galactitolivorans</name>
    <dbReference type="NCBI Taxonomy" id="642589"/>
    <lineage>
        <taxon>Bacteria</taxon>
        <taxon>Bacillati</taxon>
        <taxon>Bacillota</taxon>
        <taxon>Clostridia</taxon>
        <taxon>Eubacteriales</taxon>
        <taxon>Acutalibacteraceae</taxon>
        <taxon>Caproiciproducens</taxon>
    </lineage>
</organism>
<gene>
    <name evidence="8" type="ORF">OUY18_08200</name>
</gene>
<keyword evidence="4" id="KW-0479">Metal-binding</keyword>
<dbReference type="PROSITE" id="PS00723">
    <property type="entry name" value="POLYPRENYL_SYNTHASE_1"/>
    <property type="match status" value="1"/>
</dbReference>
<evidence type="ECO:0000256" key="2">
    <source>
        <dbReference type="ARBA" id="ARBA00006706"/>
    </source>
</evidence>
<dbReference type="PANTHER" id="PTHR43281">
    <property type="entry name" value="FARNESYL DIPHOSPHATE SYNTHASE"/>
    <property type="match status" value="1"/>
</dbReference>
<evidence type="ECO:0000256" key="7">
    <source>
        <dbReference type="RuleBase" id="RU004466"/>
    </source>
</evidence>
<dbReference type="InterPro" id="IPR033749">
    <property type="entry name" value="Polyprenyl_synt_CS"/>
</dbReference>
<keyword evidence="5" id="KW-0460">Magnesium</keyword>
<comment type="caution">
    <text evidence="8">The sequence shown here is derived from an EMBL/GenBank/DDBJ whole genome shotgun (WGS) entry which is preliminary data.</text>
</comment>
<reference evidence="8 9" key="1">
    <citation type="submission" date="2022-11" db="EMBL/GenBank/DDBJ databases">
        <authorList>
            <person name="Caiyu Z."/>
        </authorList>
    </citation>
    <scope>NUCLEOTIDE SEQUENCE [LARGE SCALE GENOMIC DNA]</scope>
    <source>
        <strain evidence="8 9">YR-4</strain>
    </source>
</reference>
<dbReference type="SFLD" id="SFLDG01017">
    <property type="entry name" value="Polyprenyl_Transferase_Like"/>
    <property type="match status" value="1"/>
</dbReference>
<dbReference type="InterPro" id="IPR053378">
    <property type="entry name" value="Prenyl_diphosphate_synthase"/>
</dbReference>
<dbReference type="SUPFAM" id="SSF48576">
    <property type="entry name" value="Terpenoid synthases"/>
    <property type="match status" value="1"/>
</dbReference>
<keyword evidence="6" id="KW-0414">Isoprene biosynthesis</keyword>
<dbReference type="SFLD" id="SFLDS00005">
    <property type="entry name" value="Isoprenoid_Synthase_Type_I"/>
    <property type="match status" value="1"/>
</dbReference>
<dbReference type="NCBIfam" id="NF045485">
    <property type="entry name" value="FPPsyn"/>
    <property type="match status" value="1"/>
</dbReference>
<proteinExistence type="inferred from homology"/>
<dbReference type="Proteomes" id="UP001082703">
    <property type="component" value="Unassembled WGS sequence"/>
</dbReference>
<dbReference type="EMBL" id="JAPOHA010000007">
    <property type="protein sequence ID" value="MCY1714233.1"/>
    <property type="molecule type" value="Genomic_DNA"/>
</dbReference>
<dbReference type="PROSITE" id="PS00444">
    <property type="entry name" value="POLYPRENYL_SYNTHASE_2"/>
    <property type="match status" value="1"/>
</dbReference>
<dbReference type="InterPro" id="IPR008949">
    <property type="entry name" value="Isoprenoid_synthase_dom_sf"/>
</dbReference>
<dbReference type="InterPro" id="IPR000092">
    <property type="entry name" value="Polyprenyl_synt"/>
</dbReference>
<comment type="similarity">
    <text evidence="2 7">Belongs to the FPP/GGPP synthase family.</text>
</comment>
<evidence type="ECO:0000256" key="1">
    <source>
        <dbReference type="ARBA" id="ARBA00001946"/>
    </source>
</evidence>
<comment type="cofactor">
    <cofactor evidence="1">
        <name>Mg(2+)</name>
        <dbReference type="ChEBI" id="CHEBI:18420"/>
    </cofactor>
</comment>
<evidence type="ECO:0000256" key="5">
    <source>
        <dbReference type="ARBA" id="ARBA00022842"/>
    </source>
</evidence>
<evidence type="ECO:0000313" key="9">
    <source>
        <dbReference type="Proteomes" id="UP001082703"/>
    </source>
</evidence>
<evidence type="ECO:0000256" key="6">
    <source>
        <dbReference type="ARBA" id="ARBA00023229"/>
    </source>
</evidence>
<dbReference type="CDD" id="cd00685">
    <property type="entry name" value="Trans_IPPS_HT"/>
    <property type="match status" value="1"/>
</dbReference>
<evidence type="ECO:0000256" key="3">
    <source>
        <dbReference type="ARBA" id="ARBA00022679"/>
    </source>
</evidence>
<dbReference type="Gene3D" id="1.10.600.10">
    <property type="entry name" value="Farnesyl Diphosphate Synthase"/>
    <property type="match status" value="1"/>
</dbReference>
<evidence type="ECO:0000313" key="8">
    <source>
        <dbReference type="EMBL" id="MCY1714233.1"/>
    </source>
</evidence>
<evidence type="ECO:0000256" key="4">
    <source>
        <dbReference type="ARBA" id="ARBA00022723"/>
    </source>
</evidence>
<name>A0ABT4BVY5_9FIRM</name>
<accession>A0ABT4BVY5</accession>
<dbReference type="Pfam" id="PF00348">
    <property type="entry name" value="polyprenyl_synt"/>
    <property type="match status" value="1"/>
</dbReference>
<dbReference type="PANTHER" id="PTHR43281:SF1">
    <property type="entry name" value="FARNESYL DIPHOSPHATE SYNTHASE"/>
    <property type="match status" value="1"/>
</dbReference>
<dbReference type="RefSeq" id="WP_268058283.1">
    <property type="nucleotide sequence ID" value="NZ_JAPOHA010000007.1"/>
</dbReference>
<protein>
    <submittedName>
        <fullName evidence="8">Polyprenyl synthetase family protein</fullName>
    </submittedName>
</protein>
<sequence length="295" mass="31666">MLNQQMNETIEMVDRKLEEYLPQEDVMQADLINAMRYSLLGGGKRIRPLLVLEFCRICGGDVNAALPFACAVEMIHTYSLIHDDLPCMDDDDMRRGHPSNHKVFGEDTALLAGDALLTMAFETMLSEESVRMAGAERAAAAAGILARAAGAYGMVGGQVIDLMSEGRVIDLNTLKEMDECKTGALILAAAKMGCVIAGANESQIEAAEKYAKAIGLAFQVVDDILDVTGNSETLGKPVGSDHENSKCTYVTLMGLDNAKIKALELTDAAVKALEGFESGTETLSQLARALVSRDK</sequence>